<keyword evidence="3" id="KW-1185">Reference proteome</keyword>
<protein>
    <submittedName>
        <fullName evidence="2">Esterase</fullName>
    </submittedName>
</protein>
<dbReference type="PANTHER" id="PTHR14209">
    <property type="entry name" value="ISOAMYL ACETATE-HYDROLYZING ESTERASE 1"/>
    <property type="match status" value="1"/>
</dbReference>
<dbReference type="SUPFAM" id="SSF52266">
    <property type="entry name" value="SGNH hydrolase"/>
    <property type="match status" value="1"/>
</dbReference>
<dbReference type="InterPro" id="IPR036514">
    <property type="entry name" value="SGNH_hydro_sf"/>
</dbReference>
<dbReference type="PANTHER" id="PTHR14209:SF19">
    <property type="entry name" value="ISOAMYL ACETATE-HYDROLYZING ESTERASE 1 HOMOLOG"/>
    <property type="match status" value="1"/>
</dbReference>
<evidence type="ECO:0000259" key="1">
    <source>
        <dbReference type="Pfam" id="PF13472"/>
    </source>
</evidence>
<dbReference type="OrthoDB" id="388542at2"/>
<dbReference type="RefSeq" id="WP_134210789.1">
    <property type="nucleotide sequence ID" value="NZ_CP038015.1"/>
</dbReference>
<dbReference type="InterPro" id="IPR045136">
    <property type="entry name" value="Iah1-like"/>
</dbReference>
<dbReference type="Proteomes" id="UP000294292">
    <property type="component" value="Chromosome"/>
</dbReference>
<accession>A0A4V1ANB9</accession>
<gene>
    <name evidence="2" type="ORF">E2636_14215</name>
</gene>
<dbReference type="InterPro" id="IPR013830">
    <property type="entry name" value="SGNH_hydro"/>
</dbReference>
<dbReference type="Pfam" id="PF13472">
    <property type="entry name" value="Lipase_GDSL_2"/>
    <property type="match status" value="1"/>
</dbReference>
<evidence type="ECO:0000313" key="3">
    <source>
        <dbReference type="Proteomes" id="UP000294292"/>
    </source>
</evidence>
<organism evidence="2 3">
    <name type="scientific">Paenisporosarcina antarctica</name>
    <dbReference type="NCBI Taxonomy" id="417367"/>
    <lineage>
        <taxon>Bacteria</taxon>
        <taxon>Bacillati</taxon>
        <taxon>Bacillota</taxon>
        <taxon>Bacilli</taxon>
        <taxon>Bacillales</taxon>
        <taxon>Caryophanaceae</taxon>
        <taxon>Paenisporosarcina</taxon>
    </lineage>
</organism>
<feature type="domain" description="SGNH hydrolase-type esterase" evidence="1">
    <location>
        <begin position="6"/>
        <end position="173"/>
    </location>
</feature>
<dbReference type="AlphaFoldDB" id="A0A4V1ANB9"/>
<proteinExistence type="predicted"/>
<evidence type="ECO:0000313" key="2">
    <source>
        <dbReference type="EMBL" id="QBP42235.1"/>
    </source>
</evidence>
<reference evidence="2 3" key="1">
    <citation type="submission" date="2019-03" db="EMBL/GenBank/DDBJ databases">
        <title>Complete genome sequence of Paenisporosarcina antarctica CGMCC 1.6503T.</title>
        <authorList>
            <person name="Rong J.-C."/>
            <person name="Chi N.-Y."/>
            <person name="Zhang Q.-F."/>
        </authorList>
    </citation>
    <scope>NUCLEOTIDE SEQUENCE [LARGE SCALE GENOMIC DNA]</scope>
    <source>
        <strain evidence="2 3">CGMCC 1.6503</strain>
    </source>
</reference>
<name>A0A4V1ANB9_9BACL</name>
<dbReference type="EMBL" id="CP038015">
    <property type="protein sequence ID" value="QBP42235.1"/>
    <property type="molecule type" value="Genomic_DNA"/>
</dbReference>
<sequence>MLKLVCFGDSITARKEGLDTPMLTTKLAEQVDGFEFINAGVSGNNTIDAISRIENDVIKYNPDLVTVLFGANDAAVHKMVDLETYKNNIYKITQMIKPERTILISPAPVDEKVQFARTNEVLFDYASAVKQVAVDTGSHFIDFFSIMIALDDYPKILKGIRNDGLHFGDKGYDFLVRLLVEKIKEVCY</sequence>
<dbReference type="CDD" id="cd01838">
    <property type="entry name" value="Isoamyl_acetate_hydrolase_like"/>
    <property type="match status" value="1"/>
</dbReference>
<dbReference type="KEGG" id="panc:E2636_14215"/>
<dbReference type="Gene3D" id="3.40.50.1110">
    <property type="entry name" value="SGNH hydrolase"/>
    <property type="match status" value="1"/>
</dbReference>